<dbReference type="Gene3D" id="3.40.50.410">
    <property type="entry name" value="von Willebrand factor, type A domain"/>
    <property type="match status" value="1"/>
</dbReference>
<dbReference type="AlphaFoldDB" id="A0A8J3LI17"/>
<dbReference type="SUPFAM" id="SSF53300">
    <property type="entry name" value="vWA-like"/>
    <property type="match status" value="1"/>
</dbReference>
<dbReference type="Proteomes" id="UP000660339">
    <property type="component" value="Unassembled WGS sequence"/>
</dbReference>
<dbReference type="InterPro" id="IPR040322">
    <property type="entry name" value="TROVE2"/>
</dbReference>
<dbReference type="GO" id="GO:0003723">
    <property type="term" value="F:RNA binding"/>
    <property type="evidence" value="ECO:0007669"/>
    <property type="project" value="UniProtKB-KW"/>
</dbReference>
<keyword evidence="6" id="KW-0687">Ribonucleoprotein</keyword>
<sequence length="540" mass="59548">MARFNFKLRANRHELDDVDVVRRLDPPVHAERLPRQWIAEDQVIREFSTEQGAPAFPRSPRLELFLLAVSHMVGSDTFYERADERADRFRDLVRTVAVTEVDWFARFVPWLRTGAMLRSASVVAALEGAAAQVEAGIPGSRAVVDSALQRADEPGEAVAYWLARHGRRLPKPVKRGVADAVRRLYTERSLLKYDTDAAAVRFGDVVELTHPVAVAPWQGDLFRHAVDRRHGRDRPTPESLAMVRARAELTALPVRRRQEVTDPVVLGRAGMTWEALAGWRQSTMDAAAWESAIPNMGYLALLRNLRNFDAAGIGDGAAAAVAARLSDPGEVARSRVLPMRFLSAYRAARDPRWAHPLETALRHALGNVPALDGRVLVLIDTSGSMSAGFSRDGTLRYWDAAAMFGLALAARAAAPTVVSFSVGSHEFPAEPGEPLLAALRRFRAGYFIDSGTETEQALRRHYDGHDRVVILTDEQAAFHGARDVARSVPARVPVYTWNLAGYRLGHTPVAGNRHTFGGLSDAAFAMIPLVEAGDTDRWPF</sequence>
<comment type="similarity">
    <text evidence="2">Belongs to the Ro 60 kDa family.</text>
</comment>
<dbReference type="PANTHER" id="PTHR14202">
    <property type="entry name" value="60 KDA RIBONUCLEOPROTEIN SSA/RO"/>
    <property type="match status" value="1"/>
</dbReference>
<dbReference type="InterPro" id="IPR036465">
    <property type="entry name" value="vWFA_dom_sf"/>
</dbReference>
<evidence type="ECO:0000256" key="4">
    <source>
        <dbReference type="ARBA" id="ARBA00022723"/>
    </source>
</evidence>
<dbReference type="SUPFAM" id="SSF140864">
    <property type="entry name" value="TROVE domain-like"/>
    <property type="match status" value="1"/>
</dbReference>
<gene>
    <name evidence="8" type="ORF">Cme02nite_70350</name>
</gene>
<proteinExistence type="inferred from homology"/>
<keyword evidence="9" id="KW-1185">Reference proteome</keyword>
<dbReference type="Pfam" id="PF05731">
    <property type="entry name" value="TROVE"/>
    <property type="match status" value="1"/>
</dbReference>
<evidence type="ECO:0000256" key="6">
    <source>
        <dbReference type="ARBA" id="ARBA00023274"/>
    </source>
</evidence>
<dbReference type="PANTHER" id="PTHR14202:SF0">
    <property type="entry name" value="RNA-BINDING PROTEIN RO60"/>
    <property type="match status" value="1"/>
</dbReference>
<dbReference type="EMBL" id="BONJ01000043">
    <property type="protein sequence ID" value="GIG18703.1"/>
    <property type="molecule type" value="Genomic_DNA"/>
</dbReference>
<dbReference type="InterPro" id="IPR037214">
    <property type="entry name" value="TROVE_dom_sf"/>
</dbReference>
<keyword evidence="5" id="KW-0694">RNA-binding</keyword>
<comment type="caution">
    <text evidence="8">The sequence shown here is derived from an EMBL/GenBank/DDBJ whole genome shotgun (WGS) entry which is preliminary data.</text>
</comment>
<evidence type="ECO:0000256" key="3">
    <source>
        <dbReference type="ARBA" id="ARBA00022490"/>
    </source>
</evidence>
<keyword evidence="4" id="KW-0479">Metal-binding</keyword>
<organism evidence="8 9">
    <name type="scientific">Catellatospora methionotrophica</name>
    <dbReference type="NCBI Taxonomy" id="121620"/>
    <lineage>
        <taxon>Bacteria</taxon>
        <taxon>Bacillati</taxon>
        <taxon>Actinomycetota</taxon>
        <taxon>Actinomycetes</taxon>
        <taxon>Micromonosporales</taxon>
        <taxon>Micromonosporaceae</taxon>
        <taxon>Catellatospora</taxon>
    </lineage>
</organism>
<dbReference type="GO" id="GO:1990904">
    <property type="term" value="C:ribonucleoprotein complex"/>
    <property type="evidence" value="ECO:0007669"/>
    <property type="project" value="UniProtKB-KW"/>
</dbReference>
<reference evidence="8" key="1">
    <citation type="submission" date="2021-01" db="EMBL/GenBank/DDBJ databases">
        <title>Whole genome shotgun sequence of Catellatospora methionotrophica NBRC 14553.</title>
        <authorList>
            <person name="Komaki H."/>
            <person name="Tamura T."/>
        </authorList>
    </citation>
    <scope>NUCLEOTIDE SEQUENCE</scope>
    <source>
        <strain evidence="8">NBRC 14553</strain>
    </source>
</reference>
<name>A0A8J3LI17_9ACTN</name>
<evidence type="ECO:0000256" key="2">
    <source>
        <dbReference type="ARBA" id="ARBA00007814"/>
    </source>
</evidence>
<comment type="subcellular location">
    <subcellularLocation>
        <location evidence="1">Cytoplasm</location>
    </subcellularLocation>
</comment>
<evidence type="ECO:0000259" key="7">
    <source>
        <dbReference type="PROSITE" id="PS50988"/>
    </source>
</evidence>
<dbReference type="RefSeq" id="WP_166387161.1">
    <property type="nucleotide sequence ID" value="NZ_BAAATT010000018.1"/>
</dbReference>
<feature type="domain" description="TROVE" evidence="7">
    <location>
        <begin position="47"/>
        <end position="373"/>
    </location>
</feature>
<dbReference type="GO" id="GO:0005737">
    <property type="term" value="C:cytoplasm"/>
    <property type="evidence" value="ECO:0007669"/>
    <property type="project" value="UniProtKB-SubCell"/>
</dbReference>
<evidence type="ECO:0000256" key="5">
    <source>
        <dbReference type="ARBA" id="ARBA00022884"/>
    </source>
</evidence>
<protein>
    <submittedName>
        <fullName evidence="8">RNA-binding protein</fullName>
    </submittedName>
</protein>
<evidence type="ECO:0000313" key="8">
    <source>
        <dbReference type="EMBL" id="GIG18703.1"/>
    </source>
</evidence>
<dbReference type="PROSITE" id="PS50988">
    <property type="entry name" value="TROVE"/>
    <property type="match status" value="1"/>
</dbReference>
<accession>A0A8J3LI17</accession>
<evidence type="ECO:0000256" key="1">
    <source>
        <dbReference type="ARBA" id="ARBA00004496"/>
    </source>
</evidence>
<keyword evidence="3" id="KW-0963">Cytoplasm</keyword>
<dbReference type="GO" id="GO:0046872">
    <property type="term" value="F:metal ion binding"/>
    <property type="evidence" value="ECO:0007669"/>
    <property type="project" value="UniProtKB-KW"/>
</dbReference>
<evidence type="ECO:0000313" key="9">
    <source>
        <dbReference type="Proteomes" id="UP000660339"/>
    </source>
</evidence>
<dbReference type="InterPro" id="IPR008858">
    <property type="entry name" value="TROVE_dom"/>
</dbReference>